<dbReference type="PANTHER" id="PTHR13891">
    <property type="entry name" value="CYTOCHROME C OXIDASE ASSEMBLY FACTOR 7"/>
    <property type="match status" value="1"/>
</dbReference>
<dbReference type="InterPro" id="IPR011990">
    <property type="entry name" value="TPR-like_helical_dom_sf"/>
</dbReference>
<evidence type="ECO:0000256" key="2">
    <source>
        <dbReference type="ARBA" id="ARBA00022737"/>
    </source>
</evidence>
<dbReference type="PANTHER" id="PTHR13891:SF1">
    <property type="entry name" value="CYTOCHROME C OXIDASE ASSEMBLY FACTOR 7"/>
    <property type="match status" value="1"/>
</dbReference>
<dbReference type="SUPFAM" id="SSF81901">
    <property type="entry name" value="HCP-like"/>
    <property type="match status" value="1"/>
</dbReference>
<evidence type="ECO:0000256" key="1">
    <source>
        <dbReference type="ARBA" id="ARBA00008486"/>
    </source>
</evidence>
<dbReference type="SMART" id="SM00671">
    <property type="entry name" value="SEL1"/>
    <property type="match status" value="5"/>
</dbReference>
<dbReference type="AlphaFoldDB" id="A0A1W0WGG2"/>
<dbReference type="Proteomes" id="UP000192578">
    <property type="component" value="Unassembled WGS sequence"/>
</dbReference>
<evidence type="ECO:0000313" key="3">
    <source>
        <dbReference type="EMBL" id="OQV14285.1"/>
    </source>
</evidence>
<protein>
    <submittedName>
        <fullName evidence="3">Cytochrome c oxidase assembly factor 7B</fullName>
    </submittedName>
</protein>
<dbReference type="InterPro" id="IPR040239">
    <property type="entry name" value="HcpB-like"/>
</dbReference>
<dbReference type="EMBL" id="MTYJ01000107">
    <property type="protein sequence ID" value="OQV14285.1"/>
    <property type="molecule type" value="Genomic_DNA"/>
</dbReference>
<dbReference type="OrthoDB" id="272077at2759"/>
<proteinExistence type="inferred from homology"/>
<dbReference type="InterPro" id="IPR006597">
    <property type="entry name" value="Sel1-like"/>
</dbReference>
<keyword evidence="4" id="KW-1185">Reference proteome</keyword>
<accession>A0A1W0WGG2</accession>
<dbReference type="Gene3D" id="1.25.40.10">
    <property type="entry name" value="Tetratricopeptide repeat domain"/>
    <property type="match status" value="1"/>
</dbReference>
<dbReference type="Pfam" id="PF08238">
    <property type="entry name" value="Sel1"/>
    <property type="match status" value="3"/>
</dbReference>
<keyword evidence="2" id="KW-0677">Repeat</keyword>
<sequence length="567" mass="64627">MEDRNTNKRPFAETDDESPLVAVDGELEGTVVNSGGLSPEGHKRICTSSDSVEYPLALEHDDVLMVLDPVGTLEMMQAKQLELDHLRQTIGEKSENSMRLPQQTAGDLHQLIAEKEEEIDNLLYCPDFLERSYFELTTARINNADKDYQTEPCNRDRLWKLLRSGIYDLTVVLQLTFIAPPVSSRFSWKLAFQITCCYDYIIAFVQRCRKLESYTIDGLSALKLRRFERFMRDCGRGLSYHPRARTSDVTHLLALPGAALRLPRGMIGRWRNPKVTVKRPASLYAIRNCFIHLPAKQRPQGPVTRRLELAKEVDCPIWPFPDCQLEWLARRFKMSGVDFQNKEEVEEYLQNIGIEYRFQCYSEKRPDGCHRLGDFMEVIKKDYEKAAVVYQHNCDTYSYAHSCFKLGNYKMIGRGLQSDGEGAFKDHVKACNKGYSVACYQAGLLKYSGSYGVQPDREQARELLEKGCLANDSESCYLLSTSYLGKGDRPASVVENTQPEDRQKAFEFTRRGCNLNHIYACANLHQLYKLGMGCEANEELATAAKRKAVALRDMYSRNSTGVVFGEG</sequence>
<comment type="caution">
    <text evidence="3">The sequence shown here is derived from an EMBL/GenBank/DDBJ whole genome shotgun (WGS) entry which is preliminary data.</text>
</comment>
<gene>
    <name evidence="3" type="ORF">BV898_11522</name>
</gene>
<organism evidence="3 4">
    <name type="scientific">Hypsibius exemplaris</name>
    <name type="common">Freshwater tardigrade</name>
    <dbReference type="NCBI Taxonomy" id="2072580"/>
    <lineage>
        <taxon>Eukaryota</taxon>
        <taxon>Metazoa</taxon>
        <taxon>Ecdysozoa</taxon>
        <taxon>Tardigrada</taxon>
        <taxon>Eutardigrada</taxon>
        <taxon>Parachela</taxon>
        <taxon>Hypsibioidea</taxon>
        <taxon>Hypsibiidae</taxon>
        <taxon>Hypsibius</taxon>
    </lineage>
</organism>
<dbReference type="GO" id="GO:0005758">
    <property type="term" value="C:mitochondrial intermembrane space"/>
    <property type="evidence" value="ECO:0007669"/>
    <property type="project" value="TreeGrafter"/>
</dbReference>
<name>A0A1W0WGG2_HYPEX</name>
<evidence type="ECO:0000313" key="4">
    <source>
        <dbReference type="Proteomes" id="UP000192578"/>
    </source>
</evidence>
<comment type="similarity">
    <text evidence="1">Belongs to the hcp beta-lactamase family.</text>
</comment>
<reference evidence="4" key="1">
    <citation type="submission" date="2017-01" db="EMBL/GenBank/DDBJ databases">
        <title>Comparative genomics of anhydrobiosis in the tardigrade Hypsibius dujardini.</title>
        <authorList>
            <person name="Yoshida Y."/>
            <person name="Koutsovoulos G."/>
            <person name="Laetsch D."/>
            <person name="Stevens L."/>
            <person name="Kumar S."/>
            <person name="Horikawa D."/>
            <person name="Ishino K."/>
            <person name="Komine S."/>
            <person name="Tomita M."/>
            <person name="Blaxter M."/>
            <person name="Arakawa K."/>
        </authorList>
    </citation>
    <scope>NUCLEOTIDE SEQUENCE [LARGE SCALE GENOMIC DNA]</scope>
    <source>
        <strain evidence="4">Z151</strain>
    </source>
</reference>